<dbReference type="Pfam" id="PF00583">
    <property type="entry name" value="Acetyltransf_1"/>
    <property type="match status" value="1"/>
</dbReference>
<dbReference type="PANTHER" id="PTHR43420">
    <property type="entry name" value="ACETYLTRANSFERASE"/>
    <property type="match status" value="1"/>
</dbReference>
<evidence type="ECO:0000313" key="4">
    <source>
        <dbReference type="EMBL" id="ELY59694.1"/>
    </source>
</evidence>
<dbReference type="InterPro" id="IPR000182">
    <property type="entry name" value="GNAT_dom"/>
</dbReference>
<dbReference type="Proteomes" id="UP000011688">
    <property type="component" value="Unassembled WGS sequence"/>
</dbReference>
<keyword evidence="5" id="KW-1185">Reference proteome</keyword>
<keyword evidence="2" id="KW-0012">Acyltransferase</keyword>
<evidence type="ECO:0000313" key="5">
    <source>
        <dbReference type="Proteomes" id="UP000011688"/>
    </source>
</evidence>
<dbReference type="GO" id="GO:0016747">
    <property type="term" value="F:acyltransferase activity, transferring groups other than amino-acyl groups"/>
    <property type="evidence" value="ECO:0007669"/>
    <property type="project" value="InterPro"/>
</dbReference>
<evidence type="ECO:0000256" key="2">
    <source>
        <dbReference type="ARBA" id="ARBA00023315"/>
    </source>
</evidence>
<dbReference type="RefSeq" id="WP_005554240.1">
    <property type="nucleotide sequence ID" value="NZ_AOIB01000014.1"/>
</dbReference>
<sequence length="178" mass="19915">MELRRLRPDEAAVRRYVEALWLPYHRELESIVDGHALADDVDLAAAEVAHRLERLATDGHRTWIAVDGLDADGSIDPMFRPDSDGDLAGFVTTDVDESPAVFDRPDRLTVGDLYVLEPYRGTGLVDTLLERAAKRARAVDCEALSLEVDVDNDRAMAVYERHGFETDRRQLSLPIDDG</sequence>
<reference evidence="4 5" key="1">
    <citation type="journal article" date="2014" name="PLoS Genet.">
        <title>Phylogenetically driven sequencing of extremely halophilic archaea reveals strategies for static and dynamic osmo-response.</title>
        <authorList>
            <person name="Becker E.A."/>
            <person name="Seitzer P.M."/>
            <person name="Tritt A."/>
            <person name="Larsen D."/>
            <person name="Krusor M."/>
            <person name="Yao A.I."/>
            <person name="Wu D."/>
            <person name="Madern D."/>
            <person name="Eisen J.A."/>
            <person name="Darling A.E."/>
            <person name="Facciotti M.T."/>
        </authorList>
    </citation>
    <scope>NUCLEOTIDE SEQUENCE [LARGE SCALE GENOMIC DNA]</scope>
    <source>
        <strain evidence="4 5">DSM 10524</strain>
    </source>
</reference>
<evidence type="ECO:0000259" key="3">
    <source>
        <dbReference type="PROSITE" id="PS51186"/>
    </source>
</evidence>
<dbReference type="InterPro" id="IPR016181">
    <property type="entry name" value="Acyl_CoA_acyltransferase"/>
</dbReference>
<protein>
    <submittedName>
        <fullName evidence="4">GCN5-like N-acetyltransferase</fullName>
    </submittedName>
</protein>
<dbReference type="InterPro" id="IPR050680">
    <property type="entry name" value="YpeA/RimI_acetyltransf"/>
</dbReference>
<keyword evidence="1 4" id="KW-0808">Transferase</keyword>
<dbReference type="STRING" id="1227497.C491_04981"/>
<dbReference type="Gene3D" id="3.40.630.30">
    <property type="match status" value="1"/>
</dbReference>
<dbReference type="OrthoDB" id="125295at2157"/>
<dbReference type="eggNOG" id="arCOG00826">
    <property type="taxonomic scope" value="Archaea"/>
</dbReference>
<organism evidence="4 5">
    <name type="scientific">Natronococcus amylolyticus DSM 10524</name>
    <dbReference type="NCBI Taxonomy" id="1227497"/>
    <lineage>
        <taxon>Archaea</taxon>
        <taxon>Methanobacteriati</taxon>
        <taxon>Methanobacteriota</taxon>
        <taxon>Stenosarchaea group</taxon>
        <taxon>Halobacteria</taxon>
        <taxon>Halobacteriales</taxon>
        <taxon>Natrialbaceae</taxon>
        <taxon>Natronococcus</taxon>
    </lineage>
</organism>
<dbReference type="PATRIC" id="fig|1227497.3.peg.1027"/>
<accession>L9XDA4</accession>
<comment type="caution">
    <text evidence="4">The sequence shown here is derived from an EMBL/GenBank/DDBJ whole genome shotgun (WGS) entry which is preliminary data.</text>
</comment>
<name>L9XDA4_9EURY</name>
<dbReference type="PROSITE" id="PS51186">
    <property type="entry name" value="GNAT"/>
    <property type="match status" value="1"/>
</dbReference>
<dbReference type="EMBL" id="AOIB01000014">
    <property type="protein sequence ID" value="ELY59694.1"/>
    <property type="molecule type" value="Genomic_DNA"/>
</dbReference>
<evidence type="ECO:0000256" key="1">
    <source>
        <dbReference type="ARBA" id="ARBA00022679"/>
    </source>
</evidence>
<dbReference type="CDD" id="cd04301">
    <property type="entry name" value="NAT_SF"/>
    <property type="match status" value="1"/>
</dbReference>
<dbReference type="SUPFAM" id="SSF55729">
    <property type="entry name" value="Acyl-CoA N-acyltransferases (Nat)"/>
    <property type="match status" value="1"/>
</dbReference>
<gene>
    <name evidence="4" type="ORF">C491_04981</name>
</gene>
<dbReference type="AlphaFoldDB" id="L9XDA4"/>
<proteinExistence type="predicted"/>
<feature type="domain" description="N-acetyltransferase" evidence="3">
    <location>
        <begin position="39"/>
        <end position="178"/>
    </location>
</feature>